<feature type="domain" description="Protein kinase" evidence="6">
    <location>
        <begin position="1"/>
        <end position="89"/>
    </location>
</feature>
<name>A0A8J9X721_PHATR</name>
<dbReference type="Gene3D" id="1.10.510.10">
    <property type="entry name" value="Transferase(Phosphotransferase) domain 1"/>
    <property type="match status" value="1"/>
</dbReference>
<dbReference type="PANTHER" id="PTHR46716">
    <property type="entry name" value="MITOGEN-ACTIVATED PROTEIN KINASE KINASE KINASE 7"/>
    <property type="match status" value="1"/>
</dbReference>
<keyword evidence="2" id="KW-0808">Transferase</keyword>
<evidence type="ECO:0000256" key="5">
    <source>
        <dbReference type="ARBA" id="ARBA00022840"/>
    </source>
</evidence>
<dbReference type="GO" id="GO:0007254">
    <property type="term" value="P:JNK cascade"/>
    <property type="evidence" value="ECO:0007669"/>
    <property type="project" value="TreeGrafter"/>
</dbReference>
<proteinExistence type="predicted"/>
<dbReference type="PANTHER" id="PTHR46716:SF1">
    <property type="entry name" value="MITOGEN-ACTIVATED PROTEIN KINASE KINASE KINASE 7"/>
    <property type="match status" value="1"/>
</dbReference>
<reference evidence="7" key="1">
    <citation type="submission" date="2022-02" db="EMBL/GenBank/DDBJ databases">
        <authorList>
            <person name="Giguere J D."/>
        </authorList>
    </citation>
    <scope>NUCLEOTIDE SEQUENCE</scope>
    <source>
        <strain evidence="7">CCAP 1055/1</strain>
    </source>
</reference>
<dbReference type="EMBL" id="OU594946">
    <property type="protein sequence ID" value="CAG9289924.1"/>
    <property type="molecule type" value="Genomic_DNA"/>
</dbReference>
<dbReference type="GO" id="GO:0006955">
    <property type="term" value="P:immune response"/>
    <property type="evidence" value="ECO:0007669"/>
    <property type="project" value="TreeGrafter"/>
</dbReference>
<feature type="non-terminal residue" evidence="7">
    <location>
        <position position="1"/>
    </location>
</feature>
<dbReference type="GO" id="GO:0005524">
    <property type="term" value="F:ATP binding"/>
    <property type="evidence" value="ECO:0007669"/>
    <property type="project" value="UniProtKB-KW"/>
</dbReference>
<dbReference type="SUPFAM" id="SSF56112">
    <property type="entry name" value="Protein kinase-like (PK-like)"/>
    <property type="match status" value="1"/>
</dbReference>
<evidence type="ECO:0000313" key="7">
    <source>
        <dbReference type="EMBL" id="CAG9289924.1"/>
    </source>
</evidence>
<evidence type="ECO:0000256" key="4">
    <source>
        <dbReference type="ARBA" id="ARBA00022777"/>
    </source>
</evidence>
<evidence type="ECO:0000256" key="1">
    <source>
        <dbReference type="ARBA" id="ARBA00022527"/>
    </source>
</evidence>
<sequence>LTGRAGSLPYMAPEVAKMETYDTKCDVYSFAILMWEIMSLKQAFKGMSASSFMEKVVMQHGRLVVPKTFPPLTRLMIPEAWDSDPQKRP</sequence>
<dbReference type="AlphaFoldDB" id="A0A8J9X721"/>
<dbReference type="Proteomes" id="UP000836788">
    <property type="component" value="Chromosome 5"/>
</dbReference>
<keyword evidence="5" id="KW-0067">ATP-binding</keyword>
<keyword evidence="4" id="KW-0418">Kinase</keyword>
<dbReference type="InterPro" id="IPR011009">
    <property type="entry name" value="Kinase-like_dom_sf"/>
</dbReference>
<dbReference type="InterPro" id="IPR000719">
    <property type="entry name" value="Prot_kinase_dom"/>
</dbReference>
<organism evidence="7">
    <name type="scientific">Phaeodactylum tricornutum</name>
    <name type="common">Diatom</name>
    <dbReference type="NCBI Taxonomy" id="2850"/>
    <lineage>
        <taxon>Eukaryota</taxon>
        <taxon>Sar</taxon>
        <taxon>Stramenopiles</taxon>
        <taxon>Ochrophyta</taxon>
        <taxon>Bacillariophyta</taxon>
        <taxon>Bacillariophyceae</taxon>
        <taxon>Bacillariophycidae</taxon>
        <taxon>Naviculales</taxon>
        <taxon>Phaeodactylaceae</taxon>
        <taxon>Phaeodactylum</taxon>
    </lineage>
</organism>
<feature type="non-terminal residue" evidence="7">
    <location>
        <position position="89"/>
    </location>
</feature>
<dbReference type="InterPro" id="IPR001245">
    <property type="entry name" value="Ser-Thr/Tyr_kinase_cat_dom"/>
</dbReference>
<dbReference type="GO" id="GO:0004709">
    <property type="term" value="F:MAP kinase kinase kinase activity"/>
    <property type="evidence" value="ECO:0007669"/>
    <property type="project" value="TreeGrafter"/>
</dbReference>
<dbReference type="PROSITE" id="PS50011">
    <property type="entry name" value="PROTEIN_KINASE_DOM"/>
    <property type="match status" value="1"/>
</dbReference>
<keyword evidence="3" id="KW-0547">Nucleotide-binding</keyword>
<evidence type="ECO:0000256" key="2">
    <source>
        <dbReference type="ARBA" id="ARBA00022679"/>
    </source>
</evidence>
<evidence type="ECO:0000259" key="6">
    <source>
        <dbReference type="PROSITE" id="PS50011"/>
    </source>
</evidence>
<accession>A0A8J9X721</accession>
<gene>
    <name evidence="7" type="ORF">PTTT1_LOCUS43186</name>
</gene>
<evidence type="ECO:0000256" key="3">
    <source>
        <dbReference type="ARBA" id="ARBA00022741"/>
    </source>
</evidence>
<protein>
    <recommendedName>
        <fullName evidence="6">Protein kinase domain-containing protein</fullName>
    </recommendedName>
</protein>
<keyword evidence="1" id="KW-0723">Serine/threonine-protein kinase</keyword>
<dbReference type="Pfam" id="PF07714">
    <property type="entry name" value="PK_Tyr_Ser-Thr"/>
    <property type="match status" value="1"/>
</dbReference>